<dbReference type="InterPro" id="IPR004046">
    <property type="entry name" value="GST_C"/>
</dbReference>
<dbReference type="SUPFAM" id="SSF52833">
    <property type="entry name" value="Thioredoxin-like"/>
    <property type="match status" value="1"/>
</dbReference>
<dbReference type="GO" id="GO:0006749">
    <property type="term" value="P:glutathione metabolic process"/>
    <property type="evidence" value="ECO:0007669"/>
    <property type="project" value="TreeGrafter"/>
</dbReference>
<sequence>MAIIVYGIPYSTRTQRVLFVLEKLGLPYQLEKIDLALGEQSSPEFIASHHPFGKVPAIEHDGVRLFESRAIARYLVAKKPGALTLPTDAVALGTFEEAASVDYSYFEPAVSKLAWEKIFKKRFTGQEPDPQVIAQLERDLKQVLDYYEKILAERKWLSGEDLSLIDVFTIPWFHFLNTGLGYGNEIESRQHLKSWWNKASQDPAWKKVLSL</sequence>
<dbReference type="PROSITE" id="PS50404">
    <property type="entry name" value="GST_NTER"/>
    <property type="match status" value="1"/>
</dbReference>
<comment type="catalytic activity">
    <reaction evidence="3">
        <text>RX + glutathione = an S-substituted glutathione + a halide anion + H(+)</text>
        <dbReference type="Rhea" id="RHEA:16437"/>
        <dbReference type="ChEBI" id="CHEBI:15378"/>
        <dbReference type="ChEBI" id="CHEBI:16042"/>
        <dbReference type="ChEBI" id="CHEBI:17792"/>
        <dbReference type="ChEBI" id="CHEBI:57925"/>
        <dbReference type="ChEBI" id="CHEBI:90779"/>
        <dbReference type="EC" id="2.5.1.18"/>
    </reaction>
</comment>
<gene>
    <name evidence="5" type="ORF">ST47_g511</name>
</gene>
<dbReference type="PANTHER" id="PTHR43900">
    <property type="entry name" value="GLUTATHIONE S-TRANSFERASE RHO"/>
    <property type="match status" value="1"/>
</dbReference>
<reference evidence="5 6" key="1">
    <citation type="journal article" date="2016" name="Sci. Rep.">
        <title>Draft genome sequencing and secretome analysis of fungal phytopathogen Ascochyta rabiei provides insight into the necrotrophic effector repertoire.</title>
        <authorList>
            <person name="Verma S."/>
            <person name="Gazara R.K."/>
            <person name="Nizam S."/>
            <person name="Parween S."/>
            <person name="Chattopadhyay D."/>
            <person name="Verma P.K."/>
        </authorList>
    </citation>
    <scope>NUCLEOTIDE SEQUENCE [LARGE SCALE GENOMIC DNA]</scope>
    <source>
        <strain evidence="5 6">ArDII</strain>
    </source>
</reference>
<keyword evidence="6" id="KW-1185">Reference proteome</keyword>
<dbReference type="Pfam" id="PF02798">
    <property type="entry name" value="GST_N"/>
    <property type="match status" value="1"/>
</dbReference>
<dbReference type="InterPro" id="IPR036249">
    <property type="entry name" value="Thioredoxin-like_sf"/>
</dbReference>
<dbReference type="PROSITE" id="PS50405">
    <property type="entry name" value="GST_CTER"/>
    <property type="match status" value="1"/>
</dbReference>
<dbReference type="STRING" id="5454.A0A163M2B9"/>
<dbReference type="InterPro" id="IPR040079">
    <property type="entry name" value="Glutathione_S-Trfase"/>
</dbReference>
<dbReference type="Gene3D" id="3.40.30.10">
    <property type="entry name" value="Glutaredoxin"/>
    <property type="match status" value="1"/>
</dbReference>
<dbReference type="EMBL" id="JYNV01000021">
    <property type="protein sequence ID" value="KZM28337.1"/>
    <property type="molecule type" value="Genomic_DNA"/>
</dbReference>
<evidence type="ECO:0000313" key="6">
    <source>
        <dbReference type="Proteomes" id="UP000076837"/>
    </source>
</evidence>
<dbReference type="SFLD" id="SFLDS00019">
    <property type="entry name" value="Glutathione_Transferase_(cytos"/>
    <property type="match status" value="1"/>
</dbReference>
<dbReference type="PANTHER" id="PTHR43900:SF3">
    <property type="entry name" value="GLUTATHIONE S-TRANSFERASE RHO"/>
    <property type="match status" value="1"/>
</dbReference>
<dbReference type="FunFam" id="3.40.30.10:FF:000039">
    <property type="entry name" value="Glutathione S-transferase domain"/>
    <property type="match status" value="1"/>
</dbReference>
<name>A0A163M2B9_DIDRA</name>
<dbReference type="EC" id="2.5.1.18" evidence="1"/>
<evidence type="ECO:0000256" key="3">
    <source>
        <dbReference type="ARBA" id="ARBA00047960"/>
    </source>
</evidence>
<comment type="similarity">
    <text evidence="4">Belongs to the GST superfamily.</text>
</comment>
<dbReference type="InterPro" id="IPR004045">
    <property type="entry name" value="Glutathione_S-Trfase_N"/>
</dbReference>
<dbReference type="SUPFAM" id="SSF47616">
    <property type="entry name" value="GST C-terminal domain-like"/>
    <property type="match status" value="1"/>
</dbReference>
<evidence type="ECO:0000256" key="1">
    <source>
        <dbReference type="ARBA" id="ARBA00012452"/>
    </source>
</evidence>
<evidence type="ECO:0000256" key="4">
    <source>
        <dbReference type="RuleBase" id="RU003494"/>
    </source>
</evidence>
<evidence type="ECO:0000256" key="2">
    <source>
        <dbReference type="ARBA" id="ARBA00022679"/>
    </source>
</evidence>
<dbReference type="InterPro" id="IPR010987">
    <property type="entry name" value="Glutathione-S-Trfase_C-like"/>
</dbReference>
<dbReference type="OrthoDB" id="249703at2759"/>
<dbReference type="GO" id="GO:0004364">
    <property type="term" value="F:glutathione transferase activity"/>
    <property type="evidence" value="ECO:0007669"/>
    <property type="project" value="UniProtKB-EC"/>
</dbReference>
<dbReference type="GO" id="GO:0043295">
    <property type="term" value="F:glutathione binding"/>
    <property type="evidence" value="ECO:0007669"/>
    <property type="project" value="TreeGrafter"/>
</dbReference>
<keyword evidence="2" id="KW-0808">Transferase</keyword>
<dbReference type="Proteomes" id="UP000076837">
    <property type="component" value="Unassembled WGS sequence"/>
</dbReference>
<dbReference type="GO" id="GO:0005737">
    <property type="term" value="C:cytoplasm"/>
    <property type="evidence" value="ECO:0007669"/>
    <property type="project" value="TreeGrafter"/>
</dbReference>
<comment type="caution">
    <text evidence="5">The sequence shown here is derived from an EMBL/GenBank/DDBJ whole genome shotgun (WGS) entry which is preliminary data.</text>
</comment>
<accession>A0A163M2B9</accession>
<protein>
    <recommendedName>
        <fullName evidence="1">glutathione transferase</fullName>
        <ecNumber evidence="1">2.5.1.18</ecNumber>
    </recommendedName>
</protein>
<dbReference type="Gene3D" id="1.20.1050.10">
    <property type="match status" value="1"/>
</dbReference>
<proteinExistence type="inferred from homology"/>
<dbReference type="InterPro" id="IPR036282">
    <property type="entry name" value="Glutathione-S-Trfase_C_sf"/>
</dbReference>
<dbReference type="SFLD" id="SFLDG00358">
    <property type="entry name" value="Main_(cytGST)"/>
    <property type="match status" value="1"/>
</dbReference>
<dbReference type="AlphaFoldDB" id="A0A163M2B9"/>
<evidence type="ECO:0000313" key="5">
    <source>
        <dbReference type="EMBL" id="KZM28337.1"/>
    </source>
</evidence>
<dbReference type="Pfam" id="PF00043">
    <property type="entry name" value="GST_C"/>
    <property type="match status" value="1"/>
</dbReference>
<organism evidence="5 6">
    <name type="scientific">Didymella rabiei</name>
    <name type="common">Chickpea ascochyta blight fungus</name>
    <name type="synonym">Mycosphaerella rabiei</name>
    <dbReference type="NCBI Taxonomy" id="5454"/>
    <lineage>
        <taxon>Eukaryota</taxon>
        <taxon>Fungi</taxon>
        <taxon>Dikarya</taxon>
        <taxon>Ascomycota</taxon>
        <taxon>Pezizomycotina</taxon>
        <taxon>Dothideomycetes</taxon>
        <taxon>Pleosporomycetidae</taxon>
        <taxon>Pleosporales</taxon>
        <taxon>Pleosporineae</taxon>
        <taxon>Didymellaceae</taxon>
        <taxon>Ascochyta</taxon>
    </lineage>
</organism>